<accession>T1K3Q3</accession>
<feature type="region of interest" description="Disordered" evidence="1">
    <location>
        <begin position="261"/>
        <end position="290"/>
    </location>
</feature>
<dbReference type="EnsemblMetazoa" id="tetur04g09498.1">
    <property type="protein sequence ID" value="tetur04g09498.1"/>
    <property type="gene ID" value="tetur04g09498"/>
</dbReference>
<reference evidence="2" key="2">
    <citation type="submission" date="2015-06" db="UniProtKB">
        <authorList>
            <consortium name="EnsemblMetazoa"/>
        </authorList>
    </citation>
    <scope>IDENTIFICATION</scope>
</reference>
<dbReference type="EMBL" id="CAEY01001357">
    <property type="status" value="NOT_ANNOTATED_CDS"/>
    <property type="molecule type" value="Genomic_DNA"/>
</dbReference>
<dbReference type="Proteomes" id="UP000015104">
    <property type="component" value="Unassembled WGS sequence"/>
</dbReference>
<sequence length="497" mass="56665">MEPFKIEGNQSKSLEQDEKIKNDKLRKLIYKCTVTLSISSPLSCKLRERLASILPKVSSNPFPWHEKYCKTNIRLHYGDYTPYSSHLHPQYKPPRPLRSNTSIVEEKTSVPSSWSSSSKASDVHHYSFNRKQRYRRWTQIEDKYSSVFDETDSYNNIITLESDNSNDSEVKSNPRLSSWSTTPVIFPIIDFDEIVEAQLEKEARSRLQYQVEYSDHNSHVNPPYIIFFVPDDSNKSVPNETVADLPPSLGYEIILEPMNISSTSLPPQTSSPSSSSSSPPISTSPSPDRTIISCDQVKPELVKNDNNLIQTDVKLIHKSISEIPKKDFAPLRRSMRREKISSKSNCVINETNQSSIRVEPKRTQATNKNSSSVCDITLSNISYGNTKPSFSKEMLKTEDVVIKHLSASAETVIKAKPSIKPNKRIQEKLIPLETTTLNSLRKVNHTSSQSIRHSKRALDDEVMVIRTKDDIPRKKVDTDDVVMIKVMQSSRRPRLRK</sequence>
<keyword evidence="3" id="KW-1185">Reference proteome</keyword>
<evidence type="ECO:0000313" key="3">
    <source>
        <dbReference type="Proteomes" id="UP000015104"/>
    </source>
</evidence>
<dbReference type="OrthoDB" id="10506583at2759"/>
<dbReference type="GeneID" id="112538589"/>
<evidence type="ECO:0000256" key="1">
    <source>
        <dbReference type="SAM" id="MobiDB-lite"/>
    </source>
</evidence>
<evidence type="ECO:0000313" key="2">
    <source>
        <dbReference type="EnsemblMetazoa" id="tetur04g09498.1"/>
    </source>
</evidence>
<organism evidence="2 3">
    <name type="scientific">Tetranychus urticae</name>
    <name type="common">Two-spotted spider mite</name>
    <dbReference type="NCBI Taxonomy" id="32264"/>
    <lineage>
        <taxon>Eukaryota</taxon>
        <taxon>Metazoa</taxon>
        <taxon>Ecdysozoa</taxon>
        <taxon>Arthropoda</taxon>
        <taxon>Chelicerata</taxon>
        <taxon>Arachnida</taxon>
        <taxon>Acari</taxon>
        <taxon>Acariformes</taxon>
        <taxon>Trombidiformes</taxon>
        <taxon>Prostigmata</taxon>
        <taxon>Eleutherengona</taxon>
        <taxon>Raphignathae</taxon>
        <taxon>Tetranychoidea</taxon>
        <taxon>Tetranychidae</taxon>
        <taxon>Tetranychus</taxon>
    </lineage>
</organism>
<reference evidence="3" key="1">
    <citation type="submission" date="2011-08" db="EMBL/GenBank/DDBJ databases">
        <authorList>
            <person name="Rombauts S."/>
        </authorList>
    </citation>
    <scope>NUCLEOTIDE SEQUENCE</scope>
    <source>
        <strain evidence="3">London</strain>
    </source>
</reference>
<protein>
    <submittedName>
        <fullName evidence="2">Uncharacterized protein</fullName>
    </submittedName>
</protein>
<dbReference type="HOGENOM" id="CLU_548994_0_0_1"/>
<dbReference type="RefSeq" id="XP_025016062.1">
    <property type="nucleotide sequence ID" value="XM_025160294.1"/>
</dbReference>
<dbReference type="KEGG" id="tut:112538589"/>
<dbReference type="AlphaFoldDB" id="T1K3Q3"/>
<proteinExistence type="predicted"/>
<dbReference type="OMA" id="SNCVINE"/>
<name>T1K3Q3_TETUR</name>